<comment type="caution">
    <text evidence="1">The sequence shown here is derived from an EMBL/GenBank/DDBJ whole genome shotgun (WGS) entry which is preliminary data.</text>
</comment>
<evidence type="ECO:0000313" key="2">
    <source>
        <dbReference type="Proteomes" id="UP001054945"/>
    </source>
</evidence>
<gene>
    <name evidence="1" type="ORF">CEXT_112841</name>
</gene>
<name>A0AAV4Q921_CAEEX</name>
<proteinExistence type="predicted"/>
<reference evidence="1 2" key="1">
    <citation type="submission" date="2021-06" db="EMBL/GenBank/DDBJ databases">
        <title>Caerostris extrusa draft genome.</title>
        <authorList>
            <person name="Kono N."/>
            <person name="Arakawa K."/>
        </authorList>
    </citation>
    <scope>NUCLEOTIDE SEQUENCE [LARGE SCALE GENOMIC DNA]</scope>
</reference>
<dbReference type="AlphaFoldDB" id="A0AAV4Q921"/>
<dbReference type="EMBL" id="BPLR01005860">
    <property type="protein sequence ID" value="GIY05575.1"/>
    <property type="molecule type" value="Genomic_DNA"/>
</dbReference>
<accession>A0AAV4Q921</accession>
<protein>
    <submittedName>
        <fullName evidence="1">Uncharacterized protein</fullName>
    </submittedName>
</protein>
<keyword evidence="2" id="KW-1185">Reference proteome</keyword>
<organism evidence="1 2">
    <name type="scientific">Caerostris extrusa</name>
    <name type="common">Bark spider</name>
    <name type="synonym">Caerostris bankana</name>
    <dbReference type="NCBI Taxonomy" id="172846"/>
    <lineage>
        <taxon>Eukaryota</taxon>
        <taxon>Metazoa</taxon>
        <taxon>Ecdysozoa</taxon>
        <taxon>Arthropoda</taxon>
        <taxon>Chelicerata</taxon>
        <taxon>Arachnida</taxon>
        <taxon>Araneae</taxon>
        <taxon>Araneomorphae</taxon>
        <taxon>Entelegynae</taxon>
        <taxon>Araneoidea</taxon>
        <taxon>Araneidae</taxon>
        <taxon>Caerostris</taxon>
    </lineage>
</organism>
<dbReference type="Proteomes" id="UP001054945">
    <property type="component" value="Unassembled WGS sequence"/>
</dbReference>
<sequence>MAIEYSLPLKALIMVADSNLGPTVRYHWGTSQINTRYLQSIRHFISPFNAISIEESFIWKMTLPAVSTRRGVNDCWFNCVISFVWNWLRAPSFVTLRQLSSLLRHSWDEKQMDCSLADDVCHVNIECAILCSLINECICEHVVHS</sequence>
<evidence type="ECO:0000313" key="1">
    <source>
        <dbReference type="EMBL" id="GIY05575.1"/>
    </source>
</evidence>